<feature type="transmembrane region" description="Helical" evidence="7">
    <location>
        <begin position="153"/>
        <end position="170"/>
    </location>
</feature>
<feature type="transmembrane region" description="Helical" evidence="7">
    <location>
        <begin position="444"/>
        <end position="465"/>
    </location>
</feature>
<comment type="subcellular location">
    <subcellularLocation>
        <location evidence="1">Cell membrane</location>
        <topology evidence="1">Multi-pass membrane protein</topology>
    </subcellularLocation>
</comment>
<evidence type="ECO:0000256" key="7">
    <source>
        <dbReference type="SAM" id="Phobius"/>
    </source>
</evidence>
<keyword evidence="5 7" id="KW-1133">Transmembrane helix</keyword>
<dbReference type="EMBL" id="JBAFUR010000001">
    <property type="protein sequence ID" value="MFG1250870.1"/>
    <property type="molecule type" value="Genomic_DNA"/>
</dbReference>
<feature type="transmembrane region" description="Helical" evidence="7">
    <location>
        <begin position="176"/>
        <end position="199"/>
    </location>
</feature>
<keyword evidence="2" id="KW-0813">Transport</keyword>
<evidence type="ECO:0000256" key="1">
    <source>
        <dbReference type="ARBA" id="ARBA00004651"/>
    </source>
</evidence>
<sequence>MAVARQDLCSTEPRWVQQGTASMSSTIQGTLDSPPETNSGALRARLRSWGPRALFGVRLAASVCLALYITYALELQNSFWAATTAAIVCQPNLGTSLQKGRWRIIGTVAGALAMVTVLGLFAQSRYTLAFCLAAWCGLCGVAVVVLRNFASYAAALAGFTAAVIFADTIADPTSAFFFSIVRVSEICIGIGSTLFVILLTDFGAARRAFASLLEDMARQLVRGFRSTLAAPQDARETGVSPREILRKLSLFQAAVDAAMADSPYLRSRSGHLREAGARLMDAVLGWQRIALEQEVSSQPSEDVHACLDTLLSRLDPADLGRDPERLRSACAEALRALEALPHDDASASVLADAARDLVLCLQATAGSTALLMGARAERRTAPWTIVIGDPLPPLLSGFRVFSAVAAAAAFTIATEWPNGPLAIAFVAIAVLIFAPAGDQARVLVTDYTIGSILVVAVGCGLYFGVMPSISTFPQLAVMLALFLVPVGWMQAGSWHTPLFLAMSVNLLPLIGVGNPTSYDASTFFNIALTIILGNIIGTLFFIIIPGLSPEVRTRRLLALSVRDLQRLAGRPKARDAARWTAVMTRRVEDLPPQATDEQANSLLTLFVLGRALILLRETPADEVERRLISDASAALAEGRVALARIAFGDMERALAERAASQPSEAPAVISSLAQIKIITDALDACSDLLEGADGQCTNLS</sequence>
<name>A0ABW6ZAS5_9HYPH</name>
<evidence type="ECO:0000313" key="8">
    <source>
        <dbReference type="EMBL" id="MFG1250870.1"/>
    </source>
</evidence>
<evidence type="ECO:0000256" key="3">
    <source>
        <dbReference type="ARBA" id="ARBA00022475"/>
    </source>
</evidence>
<evidence type="ECO:0000256" key="5">
    <source>
        <dbReference type="ARBA" id="ARBA00022989"/>
    </source>
</evidence>
<dbReference type="Proteomes" id="UP001604043">
    <property type="component" value="Unassembled WGS sequence"/>
</dbReference>
<dbReference type="InterPro" id="IPR006726">
    <property type="entry name" value="PHBA_efflux_AaeB/fusaric-R"/>
</dbReference>
<keyword evidence="9" id="KW-1185">Reference proteome</keyword>
<feature type="transmembrane region" description="Helical" evidence="7">
    <location>
        <begin position="53"/>
        <end position="73"/>
    </location>
</feature>
<dbReference type="Pfam" id="PF04632">
    <property type="entry name" value="FUSC"/>
    <property type="match status" value="1"/>
</dbReference>
<evidence type="ECO:0000256" key="2">
    <source>
        <dbReference type="ARBA" id="ARBA00022448"/>
    </source>
</evidence>
<feature type="transmembrane region" description="Helical" evidence="7">
    <location>
        <begin position="471"/>
        <end position="491"/>
    </location>
</feature>
<evidence type="ECO:0000313" key="9">
    <source>
        <dbReference type="Proteomes" id="UP001604043"/>
    </source>
</evidence>
<proteinExistence type="predicted"/>
<protein>
    <submittedName>
        <fullName evidence="8">FUSC family protein</fullName>
    </submittedName>
</protein>
<dbReference type="PANTHER" id="PTHR30509:SF9">
    <property type="entry name" value="MULTIDRUG RESISTANCE PROTEIN MDTO"/>
    <property type="match status" value="1"/>
</dbReference>
<feature type="transmembrane region" description="Helical" evidence="7">
    <location>
        <begin position="419"/>
        <end position="437"/>
    </location>
</feature>
<feature type="transmembrane region" description="Helical" evidence="7">
    <location>
        <begin position="104"/>
        <end position="121"/>
    </location>
</feature>
<dbReference type="RefSeq" id="WP_394006786.1">
    <property type="nucleotide sequence ID" value="NZ_JBAFUR010000001.1"/>
</dbReference>
<evidence type="ECO:0000256" key="4">
    <source>
        <dbReference type="ARBA" id="ARBA00022692"/>
    </source>
</evidence>
<keyword evidence="3" id="KW-1003">Cell membrane</keyword>
<evidence type="ECO:0000256" key="6">
    <source>
        <dbReference type="ARBA" id="ARBA00023136"/>
    </source>
</evidence>
<comment type="caution">
    <text evidence="8">The sequence shown here is derived from an EMBL/GenBank/DDBJ whole genome shotgun (WGS) entry which is preliminary data.</text>
</comment>
<keyword evidence="4 7" id="KW-0812">Transmembrane</keyword>
<gene>
    <name evidence="8" type="ORF">V5F30_01555</name>
</gene>
<dbReference type="PANTHER" id="PTHR30509">
    <property type="entry name" value="P-HYDROXYBENZOIC ACID EFFLUX PUMP SUBUNIT-RELATED"/>
    <property type="match status" value="1"/>
</dbReference>
<accession>A0ABW6ZAS5</accession>
<organism evidence="8 9">
    <name type="scientific">Xanthobacter aminoxidans</name>
    <dbReference type="NCBI Taxonomy" id="186280"/>
    <lineage>
        <taxon>Bacteria</taxon>
        <taxon>Pseudomonadati</taxon>
        <taxon>Pseudomonadota</taxon>
        <taxon>Alphaproteobacteria</taxon>
        <taxon>Hyphomicrobiales</taxon>
        <taxon>Xanthobacteraceae</taxon>
        <taxon>Xanthobacter</taxon>
    </lineage>
</organism>
<feature type="transmembrane region" description="Helical" evidence="7">
    <location>
        <begin position="523"/>
        <end position="547"/>
    </location>
</feature>
<keyword evidence="6 7" id="KW-0472">Membrane</keyword>
<reference evidence="8 9" key="1">
    <citation type="submission" date="2024-02" db="EMBL/GenBank/DDBJ databases">
        <title>Expansion and revision of Xanthobacter and proposal of Roseixanthobacter gen. nov.</title>
        <authorList>
            <person name="Soltysiak M.P.M."/>
            <person name="Jalihal A."/>
            <person name="Ory A."/>
            <person name="Chrisophersen C."/>
            <person name="Lee A.D."/>
            <person name="Boulton J."/>
            <person name="Springer M."/>
        </authorList>
    </citation>
    <scope>NUCLEOTIDE SEQUENCE [LARGE SCALE GENOMIC DNA]</scope>
    <source>
        <strain evidence="8 9">CB5</strain>
    </source>
</reference>